<dbReference type="EMBL" id="JAKNCJ010000012">
    <property type="protein sequence ID" value="MCL6424346.1"/>
    <property type="molecule type" value="Genomic_DNA"/>
</dbReference>
<organism evidence="1 2">
    <name type="scientific">Brachybacterium equifaecis</name>
    <dbReference type="NCBI Taxonomy" id="2910770"/>
    <lineage>
        <taxon>Bacteria</taxon>
        <taxon>Bacillati</taxon>
        <taxon>Actinomycetota</taxon>
        <taxon>Actinomycetes</taxon>
        <taxon>Micrococcales</taxon>
        <taxon>Dermabacteraceae</taxon>
        <taxon>Brachybacterium</taxon>
    </lineage>
</organism>
<protein>
    <submittedName>
        <fullName evidence="1">Uncharacterized protein</fullName>
    </submittedName>
</protein>
<name>A0ABT0R375_9MICO</name>
<dbReference type="Proteomes" id="UP001203761">
    <property type="component" value="Unassembled WGS sequence"/>
</dbReference>
<proteinExistence type="predicted"/>
<reference evidence="1" key="1">
    <citation type="submission" date="2022-02" db="EMBL/GenBank/DDBJ databases">
        <authorList>
            <person name="Lee M."/>
            <person name="Kim S.-J."/>
            <person name="Jung M.-Y."/>
        </authorList>
    </citation>
    <scope>NUCLEOTIDE SEQUENCE</scope>
    <source>
        <strain evidence="1">JHP9</strain>
    </source>
</reference>
<evidence type="ECO:0000313" key="1">
    <source>
        <dbReference type="EMBL" id="MCL6424346.1"/>
    </source>
</evidence>
<dbReference type="RefSeq" id="WP_249738426.1">
    <property type="nucleotide sequence ID" value="NZ_JAKNCJ010000012.1"/>
</dbReference>
<accession>A0ABT0R375</accession>
<sequence length="94" mass="10230">MLGATILGTLAGQNHELRRGDSVILPERPTETGRPRSATFAKALAEHAGLKVPKLRLSKAVHVVPDVDPAPEDAEWKFVRESAFWTFARGAVQS</sequence>
<evidence type="ECO:0000313" key="2">
    <source>
        <dbReference type="Proteomes" id="UP001203761"/>
    </source>
</evidence>
<comment type="caution">
    <text evidence="1">The sequence shown here is derived from an EMBL/GenBank/DDBJ whole genome shotgun (WGS) entry which is preliminary data.</text>
</comment>
<keyword evidence="2" id="KW-1185">Reference proteome</keyword>
<gene>
    <name evidence="1" type="ORF">Bequi_13325</name>
</gene>